<dbReference type="OrthoDB" id="9769734at2"/>
<dbReference type="EMBL" id="CP002637">
    <property type="protein sequence ID" value="AEB99698.1"/>
    <property type="molecule type" value="Genomic_DNA"/>
</dbReference>
<dbReference type="InterPro" id="IPR014060">
    <property type="entry name" value="PglZ"/>
</dbReference>
<accession>C9LWD7</accession>
<sequence length="863" mass="98713">MDIEQIIADLNRRFAEPLPEFYRRRMIVWHDEEKEFVDKIDEIRLNNAKIAILTGTNYFSVKKLLAVDDTDSNYLLYSPFAYETLEDNWLLDIELYSEEFRADLISMWLSEMGLPQTPSLRSAIKPYRKFMNAKERRKKIMAQTNLPTTAGGLHLSIMAALAGIKDAKPAGIIKAVLKAGLNHSANNLWQDFEGYHIADVFWRMVAQGTGYAQENPTLGALAVHILLTAVSRTLRQEFLKGLDTYISTAHAAFCYDLVSDWLYAEDHHALHEIAEFAESEANLHERFMKLEIADLLHTAIFPCVNEIILVKLMRDMEKNVIDPKFVKEIVEKRRTFAWYEASRNFYEGLYQAANMQEFFKSHADGFHAIAPKKIWQGYTEEYYRFDTFYRRFHRSYDASLKNCHADLSDMFADIKDMAEGLYVNWFLEELGTSWLNAVEESLSAHGKASDIPMQTDFYRHKVYPADSRVYVIISDALRYEVAAELADDLRRETQSKVELGSMQGIFPTITKFGMAALLPHKRLSVEEKAGRLSVLADGESTEAPRRDKILKAANPKSVALKYKDMLGMKRPERSALVRGMDVVYIYHDTIDEAGHSESSIFGACGEAIEEIKNMVRIITGEFSGTRIFITADHGFLYTFNPLREDDKVDKITKSSQDVEIARRYAIVRKGAAPEYLLPVKFLDGDTEYDAFAPRGNLRIKMKGGGLNFVHGGISLQEMVVPLIDYRYLRNDSKEYKKNKARYDTKPVTLSLLSSSRKISNMIFSLNFYQKEAAAGNREAAVYTVYFTDSNGKVVSDTVHIIADKTSDHAEERTFRVGFNLKSLKYDSKENYYLVIADESGLPVRQEKFSIDIAFAVDEFDFFS</sequence>
<reference evidence="1 4" key="2">
    <citation type="submission" date="2011-04" db="EMBL/GenBank/DDBJ databases">
        <title>The complete genome of Selenomonas sputigena DSM 20758.</title>
        <authorList>
            <consortium name="US DOE Joint Genome Institute (JGI-PGF)"/>
            <person name="Lucas S."/>
            <person name="Copeland A."/>
            <person name="Lapidus A."/>
            <person name="Bruce D."/>
            <person name="Goodwin L."/>
            <person name="Pitluck S."/>
            <person name="Peters L."/>
            <person name="Kyrpides N."/>
            <person name="Mavromatis K."/>
            <person name="Ivanova N."/>
            <person name="Ovchinnikova G."/>
            <person name="Teshima H."/>
            <person name="Detter J.C."/>
            <person name="Tapia R."/>
            <person name="Han C."/>
            <person name="Land M."/>
            <person name="Hauser L."/>
            <person name="Markowitz V."/>
            <person name="Cheng J.-F."/>
            <person name="Hugenholtz P."/>
            <person name="Woyke T."/>
            <person name="Wu D."/>
            <person name="Gronow S."/>
            <person name="Wellnitz S."/>
            <person name="Schneider S."/>
            <person name="Klenk H.-P."/>
            <person name="Eisen J.A."/>
        </authorList>
    </citation>
    <scope>NUCLEOTIDE SEQUENCE [LARGE SCALE GENOMIC DNA]</scope>
    <source>
        <strain evidence="1">ATCC 35185</strain>
        <strain evidence="4">ATCC 35185 / DSM 20758 / VPI D19B-28</strain>
    </source>
</reference>
<dbReference type="InterPro" id="IPR017850">
    <property type="entry name" value="Alkaline_phosphatase_core_sf"/>
</dbReference>
<evidence type="ECO:0000313" key="3">
    <source>
        <dbReference type="Proteomes" id="UP000003505"/>
    </source>
</evidence>
<dbReference type="Proteomes" id="UP000003505">
    <property type="component" value="Unassembled WGS sequence"/>
</dbReference>
<organism evidence="2 3">
    <name type="scientific">Selenomonas sputigena (strain ATCC 35185 / DSM 20758 / CCUG 44933 / VPI D19B-28)</name>
    <dbReference type="NCBI Taxonomy" id="546271"/>
    <lineage>
        <taxon>Bacteria</taxon>
        <taxon>Bacillati</taxon>
        <taxon>Bacillota</taxon>
        <taxon>Negativicutes</taxon>
        <taxon>Selenomonadales</taxon>
        <taxon>Selenomonadaceae</taxon>
        <taxon>Selenomonas</taxon>
    </lineage>
</organism>
<dbReference type="AlphaFoldDB" id="C9LWD7"/>
<dbReference type="NCBIfam" id="TIGR02687">
    <property type="entry name" value="BREX-1 system phosphatase PglZ type A"/>
    <property type="match status" value="1"/>
</dbReference>
<protein>
    <submittedName>
        <fullName evidence="2">TIGR02687 family protein</fullName>
    </submittedName>
</protein>
<reference evidence="2 3" key="1">
    <citation type="submission" date="2009-09" db="EMBL/GenBank/DDBJ databases">
        <authorList>
            <person name="Weinstock G."/>
            <person name="Sodergren E."/>
            <person name="Clifton S."/>
            <person name="Fulton L."/>
            <person name="Fulton B."/>
            <person name="Courtney L."/>
            <person name="Fronick C."/>
            <person name="Harrison M."/>
            <person name="Strong C."/>
            <person name="Farmer C."/>
            <person name="Delahaunty K."/>
            <person name="Markovic C."/>
            <person name="Hall O."/>
            <person name="Minx P."/>
            <person name="Tomlinson C."/>
            <person name="Mitreva M."/>
            <person name="Nelson J."/>
            <person name="Hou S."/>
            <person name="Wollam A."/>
            <person name="Pepin K.H."/>
            <person name="Johnson M."/>
            <person name="Bhonagiri V."/>
            <person name="Nash W.E."/>
            <person name="Warren W."/>
            <person name="Chinwalla A."/>
            <person name="Mardis E.R."/>
            <person name="Wilson R.K."/>
        </authorList>
    </citation>
    <scope>NUCLEOTIDE SEQUENCE [LARGE SCALE GENOMIC DNA]</scope>
    <source>
        <strain evidence="2">ATCC 35185</strain>
        <strain evidence="3">ATCC 35185 / DSM 20758 / VPI D19B-28</strain>
    </source>
</reference>
<dbReference type="KEGG" id="ssg:Selsp_0731"/>
<evidence type="ECO:0000313" key="2">
    <source>
        <dbReference type="EMBL" id="EEX76834.1"/>
    </source>
</evidence>
<proteinExistence type="predicted"/>
<dbReference type="eggNOG" id="COG1524">
    <property type="taxonomic scope" value="Bacteria"/>
</dbReference>
<dbReference type="SUPFAM" id="SSF53649">
    <property type="entry name" value="Alkaline phosphatase-like"/>
    <property type="match status" value="1"/>
</dbReference>
<dbReference type="HOGENOM" id="CLU_017500_0_0_9"/>
<evidence type="ECO:0000313" key="1">
    <source>
        <dbReference type="EMBL" id="AEB99698.1"/>
    </source>
</evidence>
<keyword evidence="4" id="KW-1185">Reference proteome</keyword>
<name>C9LWD7_SELS3</name>
<evidence type="ECO:0000313" key="4">
    <source>
        <dbReference type="Proteomes" id="UP000011124"/>
    </source>
</evidence>
<dbReference type="EMBL" id="ACKP02000042">
    <property type="protein sequence ID" value="EEX76834.1"/>
    <property type="molecule type" value="Genomic_DNA"/>
</dbReference>
<gene>
    <name evidence="1" type="ordered locus">Selsp_0731</name>
    <name evidence="2" type="ORF">SELSPUOL_01791</name>
</gene>
<dbReference type="STRING" id="546271.Selsp_0731"/>
<dbReference type="Proteomes" id="UP000011124">
    <property type="component" value="Chromosome"/>
</dbReference>
<dbReference type="RefSeq" id="WP_006193093.1">
    <property type="nucleotide sequence ID" value="NC_015437.1"/>
</dbReference>
<dbReference type="Pfam" id="PF08665">
    <property type="entry name" value="PglZ"/>
    <property type="match status" value="1"/>
</dbReference>